<gene>
    <name evidence="2" type="ORF">PaelaDRAFT_1244</name>
</gene>
<dbReference type="STRING" id="743719.PaelaDRAFT_1244"/>
<feature type="transmembrane region" description="Helical" evidence="1">
    <location>
        <begin position="43"/>
        <end position="66"/>
    </location>
</feature>
<dbReference type="Proteomes" id="UP000003891">
    <property type="component" value="Unassembled WGS sequence"/>
</dbReference>
<dbReference type="OrthoDB" id="2649540at2"/>
<dbReference type="PATRIC" id="fig|743719.3.peg.1245"/>
<dbReference type="Pfam" id="PF11139">
    <property type="entry name" value="SfLAP"/>
    <property type="match status" value="1"/>
</dbReference>
<evidence type="ECO:0000256" key="1">
    <source>
        <dbReference type="SAM" id="Phobius"/>
    </source>
</evidence>
<dbReference type="InterPro" id="IPR021315">
    <property type="entry name" value="Gap/Sap"/>
</dbReference>
<organism evidence="2 3">
    <name type="scientific">Paenibacillus lactis 154</name>
    <dbReference type="NCBI Taxonomy" id="743719"/>
    <lineage>
        <taxon>Bacteria</taxon>
        <taxon>Bacillati</taxon>
        <taxon>Bacillota</taxon>
        <taxon>Bacilli</taxon>
        <taxon>Bacillales</taxon>
        <taxon>Paenibacillaceae</taxon>
        <taxon>Paenibacillus</taxon>
    </lineage>
</organism>
<evidence type="ECO:0000313" key="3">
    <source>
        <dbReference type="Proteomes" id="UP000003891"/>
    </source>
</evidence>
<feature type="transmembrane region" description="Helical" evidence="1">
    <location>
        <begin position="113"/>
        <end position="136"/>
    </location>
</feature>
<keyword evidence="1" id="KW-1133">Transmembrane helix</keyword>
<keyword evidence="1" id="KW-0472">Membrane</keyword>
<evidence type="ECO:0000313" key="2">
    <source>
        <dbReference type="EMBL" id="EHB67020.1"/>
    </source>
</evidence>
<feature type="transmembrane region" description="Helical" evidence="1">
    <location>
        <begin position="78"/>
        <end position="97"/>
    </location>
</feature>
<dbReference type="RefSeq" id="WP_007128419.1">
    <property type="nucleotide sequence ID" value="NZ_AGIP01000002.1"/>
</dbReference>
<name>G4HAR1_9BACL</name>
<reference evidence="2 3" key="1">
    <citation type="submission" date="2011-09" db="EMBL/GenBank/DDBJ databases">
        <title>The draft genome of Paenibacillus lactis 154.</title>
        <authorList>
            <consortium name="US DOE Joint Genome Institute (JGI-PGF)"/>
            <person name="Lucas S."/>
            <person name="Han J."/>
            <person name="Lapidus A."/>
            <person name="Cheng J.-F."/>
            <person name="Goodwin L."/>
            <person name="Pitluck S."/>
            <person name="Peters L."/>
            <person name="Land M.L."/>
            <person name="Hauser L."/>
            <person name="Siebers A."/>
            <person name="Thelen M."/>
            <person name="Hugenholtz P."/>
            <person name="Allgaier M."/>
            <person name="Woyke T.J."/>
        </authorList>
    </citation>
    <scope>NUCLEOTIDE SEQUENCE [LARGE SCALE GENOMIC DNA]</scope>
    <source>
        <strain evidence="2 3">154</strain>
    </source>
</reference>
<evidence type="ECO:0008006" key="4">
    <source>
        <dbReference type="Google" id="ProtNLM"/>
    </source>
</evidence>
<accession>G4HAR1</accession>
<dbReference type="EMBL" id="AGIP01000002">
    <property type="protein sequence ID" value="EHB67020.1"/>
    <property type="molecule type" value="Genomic_DNA"/>
</dbReference>
<feature type="transmembrane region" description="Helical" evidence="1">
    <location>
        <begin position="148"/>
        <end position="172"/>
    </location>
</feature>
<dbReference type="AlphaFoldDB" id="G4HAR1"/>
<protein>
    <recommendedName>
        <fullName evidence="4">Sap, sulfolipid-1-addressing protein</fullName>
    </recommendedName>
</protein>
<keyword evidence="1" id="KW-0812">Transmembrane</keyword>
<sequence length="218" mass="24017">MSTELILMIGGLSLLDTLSPATLGVTVYLLLTEKRRLGSRLVVYLLTVAGFYFAVGIALKLGLGVVFEIFSGFFQSRAVSWLLFIIGVILFVWSFYVPKRKQPSLTNPRSKSIAAMVALGVTTSLIEVGTAFPYFAAIGLMTNAGLAFYQWLPLLIAYNVVMVLPPLILYALHKLLGRSMQRPLNYIQKQVSNNSSSALSWIMCIVGLLLILNSLDYL</sequence>
<proteinExistence type="predicted"/>
<feature type="transmembrane region" description="Helical" evidence="1">
    <location>
        <begin position="198"/>
        <end position="215"/>
    </location>
</feature>
<dbReference type="eggNOG" id="COG0785">
    <property type="taxonomic scope" value="Bacteria"/>
</dbReference>
<feature type="transmembrane region" description="Helical" evidence="1">
    <location>
        <begin position="6"/>
        <end position="31"/>
    </location>
</feature>